<name>Q2PY91_9BACT</name>
<dbReference type="AlphaFoldDB" id="Q2PY91"/>
<accession>Q2PY91</accession>
<organism evidence="3">
    <name type="scientific">uncultured marine bacterium Ant24C4</name>
    <dbReference type="NCBI Taxonomy" id="360425"/>
    <lineage>
        <taxon>Bacteria</taxon>
        <taxon>environmental samples</taxon>
    </lineage>
</organism>
<evidence type="ECO:0000256" key="1">
    <source>
        <dbReference type="SAM" id="SignalP"/>
    </source>
</evidence>
<feature type="signal peptide" evidence="1">
    <location>
        <begin position="1"/>
        <end position="23"/>
    </location>
</feature>
<keyword evidence="3" id="KW-0449">Lipoprotein</keyword>
<sequence length="294" mass="31293">MRIPMKITLIGSLCLGIGCAAIAQRPPMREHTATEAQPIVPVAATERAGTNVVAFSKTATARTMFANGIPDHLVGAFPNPGNPNTISEQQVNLQVPLSPTRAQSLTSAQGWVFGVSVKGVVFDPFAAEFWQGNPRSGWNYDALGGAVPLGVDANYAHVQPQGTYHYHGVPFGLLALLRYDASKHSPLVGYAADGYPIYALTGILDGQLTQVASSYVLKSGARPGGDAPTGDYDGAFVQDYEYVAEFGDLDTCNGAFTQSAEYPNGTYAYFLTPEFPFVPRCFTGTPDAGFKHGF</sequence>
<dbReference type="EMBL" id="DQ295239">
    <property type="protein sequence ID" value="ABC25336.1"/>
    <property type="molecule type" value="Genomic_DNA"/>
</dbReference>
<dbReference type="PROSITE" id="PS51257">
    <property type="entry name" value="PROKAR_LIPOPROTEIN"/>
    <property type="match status" value="1"/>
</dbReference>
<dbReference type="InterPro" id="IPR025924">
    <property type="entry name" value="YHYH_dom"/>
</dbReference>
<evidence type="ECO:0000313" key="3">
    <source>
        <dbReference type="EMBL" id="ABC25336.1"/>
    </source>
</evidence>
<dbReference type="Pfam" id="PF14240">
    <property type="entry name" value="YHYH"/>
    <property type="match status" value="1"/>
</dbReference>
<keyword evidence="1" id="KW-0732">Signal</keyword>
<reference evidence="3" key="1">
    <citation type="journal article" date="2006" name="Appl. Environ. Microbiol.">
        <title>Comparative genomics of DNA fragments from six Antarctic marine planktonic bacteria.</title>
        <authorList>
            <person name="Grzymski J.J."/>
            <person name="Carter B.J."/>
            <person name="DeLong E.F."/>
            <person name="Feldman R.A."/>
            <person name="Ghadiri A."/>
            <person name="Murray A.E."/>
        </authorList>
    </citation>
    <scope>NUCLEOTIDE SEQUENCE</scope>
</reference>
<protein>
    <submittedName>
        <fullName evidence="3">Lipoprotein, putative</fullName>
    </submittedName>
</protein>
<feature type="domain" description="YHYH" evidence="2">
    <location>
        <begin position="93"/>
        <end position="284"/>
    </location>
</feature>
<proteinExistence type="predicted"/>
<evidence type="ECO:0000259" key="2">
    <source>
        <dbReference type="Pfam" id="PF14240"/>
    </source>
</evidence>
<feature type="chain" id="PRO_5004213975" evidence="1">
    <location>
        <begin position="24"/>
        <end position="294"/>
    </location>
</feature>